<evidence type="ECO:0000313" key="2">
    <source>
        <dbReference type="EMBL" id="SDO09697.1"/>
    </source>
</evidence>
<dbReference type="Gene3D" id="3.50.50.60">
    <property type="entry name" value="FAD/NAD(P)-binding domain"/>
    <property type="match status" value="2"/>
</dbReference>
<dbReference type="SUPFAM" id="SSF51905">
    <property type="entry name" value="FAD/NAD(P)-binding domain"/>
    <property type="match status" value="1"/>
</dbReference>
<name>A0A1H0GS22_9PSED</name>
<dbReference type="InterPro" id="IPR050982">
    <property type="entry name" value="Auxin_biosynth/cation_transpt"/>
</dbReference>
<reference evidence="2 3" key="1">
    <citation type="submission" date="2016-10" db="EMBL/GenBank/DDBJ databases">
        <authorList>
            <person name="de Groot N.N."/>
        </authorList>
    </citation>
    <scope>NUCLEOTIDE SEQUENCE [LARGE SCALE GENOMIC DNA]</scope>
    <source>
        <strain evidence="2 3">CECT 7543</strain>
    </source>
</reference>
<gene>
    <name evidence="2" type="ORF">SAMN04489798_1997</name>
</gene>
<dbReference type="PANTHER" id="PTHR43539:SF38">
    <property type="entry name" value="INDOLE-3-PYRUVATE MONOOXYGENASE YUCCA6"/>
    <property type="match status" value="1"/>
</dbReference>
<dbReference type="GO" id="GO:0009851">
    <property type="term" value="P:auxin biosynthetic process"/>
    <property type="evidence" value="ECO:0007669"/>
    <property type="project" value="TreeGrafter"/>
</dbReference>
<dbReference type="PRINTS" id="PR00368">
    <property type="entry name" value="FADPNR"/>
</dbReference>
<dbReference type="PANTHER" id="PTHR43539">
    <property type="entry name" value="FLAVIN-BINDING MONOOXYGENASE-LIKE PROTEIN (AFU_ORTHOLOGUE AFUA_4G09220)"/>
    <property type="match status" value="1"/>
</dbReference>
<sequence>MSAEKTYGYLVVGAGPGGLQAGYCLQQQGRDYLIVESGGRAGTSFERFPRHRKLISINKVHTGYSDPEINLRWDWNSLLSSESAAARFTDYSQRYFPDADDMPRYLDGFAKEHQLNVRTDSSVVNVRRDQDFIVTLSTGEELRARVLIVATGVQLPWLPDIEGIEHAEHYVDMDIDPVPLTNKKVLILGKGNSGFETADALIEHAAMIHVASPNPLRMAWSTHYVGHVRAVNNNLLDTYQLKSQNAILDAKLHRIEREGDKFKAYFSYEHAEGEQEVIEYDRVIACTGFRFDDSMFDESCRPELCSMGRLPAQQVDWQSQNIPDLYFAGTLMQYLDYKKYMSGFIHGFRYNVRTLCQLLLERYDGVALPQVTHELQVAPACERIIERVNQSSALWQQPGFLQDVMLIDRQQQRLKWHLELPQDYVAQRFAADEYMTLTLEFGQRKFDNPFNVSRIARENIKRAEDSNFLHPIIRHYHGGELLAEHHIIEDLAAEWREAEHIEPLSEFLRQQLPVEQTAPVFEAPKLWNVISTF</sequence>
<dbReference type="InterPro" id="IPR036188">
    <property type="entry name" value="FAD/NAD-bd_sf"/>
</dbReference>
<proteinExistence type="predicted"/>
<dbReference type="GO" id="GO:0050660">
    <property type="term" value="F:flavin adenine dinucleotide binding"/>
    <property type="evidence" value="ECO:0007669"/>
    <property type="project" value="TreeGrafter"/>
</dbReference>
<protein>
    <submittedName>
        <fullName evidence="2">Pyridine nucleotide-disulphide oxidoreductase</fullName>
    </submittedName>
</protein>
<dbReference type="EMBL" id="LT629705">
    <property type="protein sequence ID" value="SDO09697.1"/>
    <property type="molecule type" value="Genomic_DNA"/>
</dbReference>
<dbReference type="GO" id="GO:0004497">
    <property type="term" value="F:monooxygenase activity"/>
    <property type="evidence" value="ECO:0007669"/>
    <property type="project" value="TreeGrafter"/>
</dbReference>
<evidence type="ECO:0000313" key="3">
    <source>
        <dbReference type="Proteomes" id="UP000198827"/>
    </source>
</evidence>
<keyword evidence="1" id="KW-0560">Oxidoreductase</keyword>
<accession>A0A1H0GS22</accession>
<evidence type="ECO:0000256" key="1">
    <source>
        <dbReference type="ARBA" id="ARBA00023002"/>
    </source>
</evidence>
<dbReference type="Proteomes" id="UP000198827">
    <property type="component" value="Chromosome I"/>
</dbReference>
<dbReference type="Pfam" id="PF13738">
    <property type="entry name" value="Pyr_redox_3"/>
    <property type="match status" value="1"/>
</dbReference>
<dbReference type="AlphaFoldDB" id="A0A1H0GS22"/>
<dbReference type="OrthoDB" id="9773233at2"/>
<dbReference type="RefSeq" id="WP_090180043.1">
    <property type="nucleotide sequence ID" value="NZ_LT629705.1"/>
</dbReference>
<organism evidence="2 3">
    <name type="scientific">Pseudomonas arsenicoxydans</name>
    <dbReference type="NCBI Taxonomy" id="702115"/>
    <lineage>
        <taxon>Bacteria</taxon>
        <taxon>Pseudomonadati</taxon>
        <taxon>Pseudomonadota</taxon>
        <taxon>Gammaproteobacteria</taxon>
        <taxon>Pseudomonadales</taxon>
        <taxon>Pseudomonadaceae</taxon>
        <taxon>Pseudomonas</taxon>
    </lineage>
</organism>
<dbReference type="PRINTS" id="PR00411">
    <property type="entry name" value="PNDRDTASEI"/>
</dbReference>